<dbReference type="RefSeq" id="WP_183338719.1">
    <property type="nucleotide sequence ID" value="NZ_JACHZG010000001.1"/>
</dbReference>
<keyword evidence="2" id="KW-1185">Reference proteome</keyword>
<reference evidence="1 2" key="1">
    <citation type="submission" date="2020-08" db="EMBL/GenBank/DDBJ databases">
        <title>Sequencing the genomes of 1000 actinobacteria strains.</title>
        <authorList>
            <person name="Klenk H.-P."/>
        </authorList>
    </citation>
    <scope>NUCLEOTIDE SEQUENCE [LARGE SCALE GENOMIC DNA]</scope>
    <source>
        <strain evidence="1 2">DSM 11053</strain>
    </source>
</reference>
<comment type="caution">
    <text evidence="1">The sequence shown here is derived from an EMBL/GenBank/DDBJ whole genome shotgun (WGS) entry which is preliminary data.</text>
</comment>
<protein>
    <submittedName>
        <fullName evidence="1">Uncharacterized protein</fullName>
    </submittedName>
</protein>
<proteinExistence type="predicted"/>
<organism evidence="1 2">
    <name type="scientific">Microlunatus antarcticus</name>
    <dbReference type="NCBI Taxonomy" id="53388"/>
    <lineage>
        <taxon>Bacteria</taxon>
        <taxon>Bacillati</taxon>
        <taxon>Actinomycetota</taxon>
        <taxon>Actinomycetes</taxon>
        <taxon>Propionibacteriales</taxon>
        <taxon>Propionibacteriaceae</taxon>
        <taxon>Microlunatus</taxon>
    </lineage>
</organism>
<dbReference type="Proteomes" id="UP000565572">
    <property type="component" value="Unassembled WGS sequence"/>
</dbReference>
<dbReference type="EMBL" id="JACHZG010000001">
    <property type="protein sequence ID" value="MBB3327468.1"/>
    <property type="molecule type" value="Genomic_DNA"/>
</dbReference>
<name>A0A7W5JWB9_9ACTN</name>
<dbReference type="AlphaFoldDB" id="A0A7W5JWB9"/>
<gene>
    <name evidence="1" type="ORF">FHX39_002412</name>
</gene>
<accession>A0A7W5JWB9</accession>
<sequence>MTEAQLEGAASRAHAMRVRAVQRLGEGPLPELGAALAGLVRVEAALVANLRGMRQAAEREALARRSRGLPGLGPSGEGYRAARQLLAAVTNARDELSTQG</sequence>
<evidence type="ECO:0000313" key="2">
    <source>
        <dbReference type="Proteomes" id="UP000565572"/>
    </source>
</evidence>
<evidence type="ECO:0000313" key="1">
    <source>
        <dbReference type="EMBL" id="MBB3327468.1"/>
    </source>
</evidence>